<dbReference type="NCBIfam" id="TIGR01414">
    <property type="entry name" value="autotrans_barl"/>
    <property type="match status" value="1"/>
</dbReference>
<dbReference type="InterPro" id="IPR001254">
    <property type="entry name" value="Trypsin_dom"/>
</dbReference>
<dbReference type="EMBL" id="JADQDO010000005">
    <property type="protein sequence ID" value="MBF9234112.1"/>
    <property type="molecule type" value="Genomic_DNA"/>
</dbReference>
<dbReference type="SUPFAM" id="SSF50494">
    <property type="entry name" value="Trypsin-like serine proteases"/>
    <property type="match status" value="1"/>
</dbReference>
<dbReference type="PROSITE" id="PS00134">
    <property type="entry name" value="TRYPSIN_HIS"/>
    <property type="match status" value="1"/>
</dbReference>
<dbReference type="Gene3D" id="2.40.10.10">
    <property type="entry name" value="Trypsin-like serine proteases"/>
    <property type="match status" value="1"/>
</dbReference>
<feature type="domain" description="Peptidase S1" evidence="5">
    <location>
        <begin position="31"/>
        <end position="290"/>
    </location>
</feature>
<dbReference type="Pfam" id="PF00089">
    <property type="entry name" value="Trypsin"/>
    <property type="match status" value="1"/>
</dbReference>
<feature type="domain" description="Autotransporter" evidence="6">
    <location>
        <begin position="628"/>
        <end position="904"/>
    </location>
</feature>
<comment type="caution">
    <text evidence="7">The sequence shown here is derived from an EMBL/GenBank/DDBJ whole genome shotgun (WGS) entry which is preliminary data.</text>
</comment>
<keyword evidence="4" id="KW-0732">Signal</keyword>
<dbReference type="GO" id="GO:0019867">
    <property type="term" value="C:outer membrane"/>
    <property type="evidence" value="ECO:0007669"/>
    <property type="project" value="InterPro"/>
</dbReference>
<dbReference type="RefSeq" id="WP_196272105.1">
    <property type="nucleotide sequence ID" value="NZ_JADQDO010000005.1"/>
</dbReference>
<feature type="signal peptide" evidence="4">
    <location>
        <begin position="1"/>
        <end position="19"/>
    </location>
</feature>
<evidence type="ECO:0000256" key="2">
    <source>
        <dbReference type="RuleBase" id="RU363034"/>
    </source>
</evidence>
<dbReference type="GO" id="GO:0004252">
    <property type="term" value="F:serine-type endopeptidase activity"/>
    <property type="evidence" value="ECO:0007669"/>
    <property type="project" value="InterPro"/>
</dbReference>
<dbReference type="SMART" id="SM00020">
    <property type="entry name" value="Tryp_SPc"/>
    <property type="match status" value="1"/>
</dbReference>
<keyword evidence="2" id="KW-0720">Serine protease</keyword>
<evidence type="ECO:0000313" key="8">
    <source>
        <dbReference type="Proteomes" id="UP000599312"/>
    </source>
</evidence>
<dbReference type="InterPro" id="IPR033116">
    <property type="entry name" value="TRYPSIN_SER"/>
</dbReference>
<name>A0A931FQ18_9HYPH</name>
<dbReference type="PANTHER" id="PTHR24258:SF136">
    <property type="entry name" value="GH06673P-RELATED"/>
    <property type="match status" value="1"/>
</dbReference>
<dbReference type="Pfam" id="PF03797">
    <property type="entry name" value="Autotransporter"/>
    <property type="match status" value="1"/>
</dbReference>
<dbReference type="InterPro" id="IPR001314">
    <property type="entry name" value="Peptidase_S1A"/>
</dbReference>
<dbReference type="Gene3D" id="2.40.128.130">
    <property type="entry name" value="Autotransporter beta-domain"/>
    <property type="match status" value="1"/>
</dbReference>
<dbReference type="InterPro" id="IPR018114">
    <property type="entry name" value="TRYPSIN_HIS"/>
</dbReference>
<keyword evidence="2" id="KW-0645">Protease</keyword>
<dbReference type="SUPFAM" id="SSF103515">
    <property type="entry name" value="Autotransporter"/>
    <property type="match status" value="1"/>
</dbReference>
<organism evidence="7 8">
    <name type="scientific">Microvirga alba</name>
    <dbReference type="NCBI Taxonomy" id="2791025"/>
    <lineage>
        <taxon>Bacteria</taxon>
        <taxon>Pseudomonadati</taxon>
        <taxon>Pseudomonadota</taxon>
        <taxon>Alphaproteobacteria</taxon>
        <taxon>Hyphomicrobiales</taxon>
        <taxon>Methylobacteriaceae</taxon>
        <taxon>Microvirga</taxon>
    </lineage>
</organism>
<dbReference type="Proteomes" id="UP000599312">
    <property type="component" value="Unassembled WGS sequence"/>
</dbReference>
<accession>A0A931FQ18</accession>
<feature type="chain" id="PRO_5036977176" evidence="4">
    <location>
        <begin position="20"/>
        <end position="904"/>
    </location>
</feature>
<dbReference type="InterPro" id="IPR005546">
    <property type="entry name" value="Autotransporte_beta"/>
</dbReference>
<evidence type="ECO:0000259" key="6">
    <source>
        <dbReference type="PROSITE" id="PS51208"/>
    </source>
</evidence>
<feature type="region of interest" description="Disordered" evidence="3">
    <location>
        <begin position="210"/>
        <end position="231"/>
    </location>
</feature>
<dbReference type="PANTHER" id="PTHR24258">
    <property type="entry name" value="SERINE PROTEASE-RELATED"/>
    <property type="match status" value="1"/>
</dbReference>
<protein>
    <submittedName>
        <fullName evidence="7">Autotransporter domain-containing protein</fullName>
    </submittedName>
</protein>
<dbReference type="AlphaFoldDB" id="A0A931FQ18"/>
<dbReference type="PROSITE" id="PS50240">
    <property type="entry name" value="TRYPSIN_DOM"/>
    <property type="match status" value="1"/>
</dbReference>
<evidence type="ECO:0000256" key="3">
    <source>
        <dbReference type="SAM" id="MobiDB-lite"/>
    </source>
</evidence>
<dbReference type="InterPro" id="IPR036709">
    <property type="entry name" value="Autotransporte_beta_dom_sf"/>
</dbReference>
<dbReference type="GO" id="GO:0006508">
    <property type="term" value="P:proteolysis"/>
    <property type="evidence" value="ECO:0007669"/>
    <property type="project" value="UniProtKB-KW"/>
</dbReference>
<evidence type="ECO:0000256" key="1">
    <source>
        <dbReference type="ARBA" id="ARBA00023157"/>
    </source>
</evidence>
<dbReference type="SMART" id="SM00869">
    <property type="entry name" value="Autotransporter"/>
    <property type="match status" value="1"/>
</dbReference>
<dbReference type="PROSITE" id="PS00135">
    <property type="entry name" value="TRYPSIN_SER"/>
    <property type="match status" value="1"/>
</dbReference>
<dbReference type="PRINTS" id="PR00722">
    <property type="entry name" value="CHYMOTRYPSIN"/>
</dbReference>
<dbReference type="PROSITE" id="PS51208">
    <property type="entry name" value="AUTOTRANSPORTER"/>
    <property type="match status" value="1"/>
</dbReference>
<evidence type="ECO:0000313" key="7">
    <source>
        <dbReference type="EMBL" id="MBF9234112.1"/>
    </source>
</evidence>
<dbReference type="InterPro" id="IPR043504">
    <property type="entry name" value="Peptidase_S1_PA_chymotrypsin"/>
</dbReference>
<proteinExistence type="predicted"/>
<evidence type="ECO:0000259" key="5">
    <source>
        <dbReference type="PROSITE" id="PS50240"/>
    </source>
</evidence>
<keyword evidence="8" id="KW-1185">Reference proteome</keyword>
<dbReference type="InterPro" id="IPR009003">
    <property type="entry name" value="Peptidase_S1_PA"/>
</dbReference>
<keyword evidence="2" id="KW-0378">Hydrolase</keyword>
<sequence>MTLRALLPFALILAGIVRAEAVVLNDSAADAAGGIGNYYDRKNVYDNVVAFVGPGGAHCTGSLINFRTILTAAHCVQNGPGNFYTSYQTGVGFSPIATAYNPNNRYFSGVAAHAGYDPELLRNDIALVSLDAPVTGIAPVTLVRAGDPLPAVGTIIRMVGYGASGTGSNPPYRQTGPYDDKRRVGETPFAGYLPGSEAGMAGNNQNYLMGQFQDPAAPDDPAGPIPRLQAGAAPGDSGGPLFIVTSAGLVQIGIADWVINADERPQFGYGSVTGWTAVADYLDWIARYNPLRQVSARGGNSLWSSPEAWQDLYNGAGVVPNNAKGHFSGLGAAGRYYQVSLTQAGTMTVDLDPTIDSLWIGGAQSALDLPSGRRLSVLLGTELSAGRLGVNGTLETGVLSLTGGVLTGSGRIVAPFGVRNSAAVVAPGSSAALGILTIQGDYLQTEAGILSVRVQDGAADQLAVTGKASLGGTLKIAGNLDPLTQQTSASVVTAGAIAGRFDTVTDDFAFFDLSLAYSARAVTVTVFRNRATFADVGTSPDQKAVAVSAEALDGTNPLYRAILLLDENSVRAAFDSLSGEIHASTRSILLDTSRYVRDSVTGRLRQAFTPIEGPLSALNASPGVIQTPSGTNVALWGQGFGSWGKNEGGDAAKIDTTTGGFFLGADTLLGAWRVGLAGGYSQTSLDGDKQRFSATSDNYHVAAYGGTQWGSLGLRLGSAFTWHNIGVSRQVAFPGFSDALKTDYDGRTTQVFGDVGYAFSVASVALEPFAALAYVNLHTDGFAEAGQAAALRGWGGNANTAFSTLGLRAASRFALSETTALALRGTLGWRHAFGDATPASLLAFRNGILPFSMTGTPIARDALIAEAALDLNIGASTTLGISYSGQLSGKTQDQTVKGEFSWRF</sequence>
<gene>
    <name evidence="7" type="ORF">I2H38_12050</name>
</gene>
<evidence type="ECO:0000256" key="4">
    <source>
        <dbReference type="SAM" id="SignalP"/>
    </source>
</evidence>
<dbReference type="InterPro" id="IPR006315">
    <property type="entry name" value="OM_autotransptr_brl_dom"/>
</dbReference>
<keyword evidence="1" id="KW-1015">Disulfide bond</keyword>
<reference evidence="7" key="1">
    <citation type="submission" date="2020-11" db="EMBL/GenBank/DDBJ databases">
        <authorList>
            <person name="Kim M.K."/>
        </authorList>
    </citation>
    <scope>NUCLEOTIDE SEQUENCE</scope>
    <source>
        <strain evidence="7">BT350</strain>
    </source>
</reference>